<gene>
    <name evidence="1" type="ORF">LDD865_1363</name>
</gene>
<dbReference type="AlphaFoldDB" id="A0AAU9R4G1"/>
<dbReference type="Proteomes" id="UP001295440">
    <property type="component" value="Chromosome"/>
</dbReference>
<reference evidence="1" key="1">
    <citation type="submission" date="2022-02" db="EMBL/GenBank/DDBJ databases">
        <authorList>
            <person name="Deutsch MARIE S."/>
        </authorList>
    </citation>
    <scope>NUCLEOTIDE SEQUENCE</scope>
    <source>
        <strain evidence="1">CIRM-BIA865</strain>
    </source>
</reference>
<evidence type="ECO:0008006" key="3">
    <source>
        <dbReference type="Google" id="ProtNLM"/>
    </source>
</evidence>
<sequence>MREAVERADRKMRWQKNDFYKSHKRYR</sequence>
<proteinExistence type="predicted"/>
<protein>
    <recommendedName>
        <fullName evidence="3">Transposase</fullName>
    </recommendedName>
</protein>
<evidence type="ECO:0000313" key="1">
    <source>
        <dbReference type="EMBL" id="CAH1706520.1"/>
    </source>
</evidence>
<evidence type="ECO:0000313" key="2">
    <source>
        <dbReference type="Proteomes" id="UP001295440"/>
    </source>
</evidence>
<dbReference type="EMBL" id="OV915080">
    <property type="protein sequence ID" value="CAH1706520.1"/>
    <property type="molecule type" value="Genomic_DNA"/>
</dbReference>
<organism evidence="1 2">
    <name type="scientific">Lactobacillus delbrueckii subsp. delbrueckii</name>
    <dbReference type="NCBI Taxonomy" id="83684"/>
    <lineage>
        <taxon>Bacteria</taxon>
        <taxon>Bacillati</taxon>
        <taxon>Bacillota</taxon>
        <taxon>Bacilli</taxon>
        <taxon>Lactobacillales</taxon>
        <taxon>Lactobacillaceae</taxon>
        <taxon>Lactobacillus</taxon>
    </lineage>
</organism>
<name>A0AAU9R4G1_9LACO</name>
<accession>A0AAU9R4G1</accession>